<dbReference type="CDD" id="cd07302">
    <property type="entry name" value="CHD"/>
    <property type="match status" value="1"/>
</dbReference>
<dbReference type="Gene3D" id="3.40.50.10610">
    <property type="entry name" value="ABC-type transport auxiliary lipoprotein component"/>
    <property type="match status" value="1"/>
</dbReference>
<dbReference type="GO" id="GO:0006171">
    <property type="term" value="P:cAMP biosynthetic process"/>
    <property type="evidence" value="ECO:0007669"/>
    <property type="project" value="TreeGrafter"/>
</dbReference>
<dbReference type="PANTHER" id="PTHR43081">
    <property type="entry name" value="ADENYLATE CYCLASE, TERMINAL-DIFFERENTIATION SPECIFIC-RELATED"/>
    <property type="match status" value="1"/>
</dbReference>
<dbReference type="EMBL" id="LQBQ01000038">
    <property type="protein sequence ID" value="KUJ73436.1"/>
    <property type="molecule type" value="Genomic_DNA"/>
</dbReference>
<dbReference type="InterPro" id="IPR050697">
    <property type="entry name" value="Adenylyl/Guanylyl_Cyclase_3/4"/>
</dbReference>
<organism evidence="3 4">
    <name type="scientific">Ruegeria marisrubri</name>
    <dbReference type="NCBI Taxonomy" id="1685379"/>
    <lineage>
        <taxon>Bacteria</taxon>
        <taxon>Pseudomonadati</taxon>
        <taxon>Pseudomonadota</taxon>
        <taxon>Alphaproteobacteria</taxon>
        <taxon>Rhodobacterales</taxon>
        <taxon>Roseobacteraceae</taxon>
        <taxon>Ruegeria</taxon>
    </lineage>
</organism>
<keyword evidence="4" id="KW-1185">Reference proteome</keyword>
<proteinExistence type="predicted"/>
<dbReference type="OrthoDB" id="9807521at2"/>
<dbReference type="RefSeq" id="WP_068349923.1">
    <property type="nucleotide sequence ID" value="NZ_LQBQ01000038.1"/>
</dbReference>
<accession>A0A0X3TGL5</accession>
<dbReference type="GO" id="GO:0004016">
    <property type="term" value="F:adenylate cyclase activity"/>
    <property type="evidence" value="ECO:0007669"/>
    <property type="project" value="UniProtKB-ARBA"/>
</dbReference>
<dbReference type="SUPFAM" id="SSF55073">
    <property type="entry name" value="Nucleotide cyclase"/>
    <property type="match status" value="1"/>
</dbReference>
<protein>
    <recommendedName>
        <fullName evidence="2">Guanylate cyclase domain-containing protein</fullName>
    </recommendedName>
</protein>
<dbReference type="SUPFAM" id="SSF48452">
    <property type="entry name" value="TPR-like"/>
    <property type="match status" value="1"/>
</dbReference>
<dbReference type="STRING" id="1685379.AVO45_15245"/>
<feature type="repeat" description="TPR" evidence="1">
    <location>
        <begin position="463"/>
        <end position="496"/>
    </location>
</feature>
<dbReference type="InterPro" id="IPR011990">
    <property type="entry name" value="TPR-like_helical_dom_sf"/>
</dbReference>
<name>A0A0X3TGL5_9RHOB</name>
<dbReference type="PROSITE" id="PS50005">
    <property type="entry name" value="TPR"/>
    <property type="match status" value="1"/>
</dbReference>
<feature type="domain" description="Guanylate cyclase" evidence="2">
    <location>
        <begin position="24"/>
        <end position="140"/>
    </location>
</feature>
<evidence type="ECO:0000256" key="1">
    <source>
        <dbReference type="PROSITE-ProRule" id="PRU00339"/>
    </source>
</evidence>
<keyword evidence="1" id="KW-0802">TPR repeat</keyword>
<gene>
    <name evidence="3" type="ORF">AVO45_15245</name>
</gene>
<evidence type="ECO:0000313" key="4">
    <source>
        <dbReference type="Proteomes" id="UP000053791"/>
    </source>
</evidence>
<sequence>MVGTISTKEPLAWEGQALQRSSKTVVFADVVDSVRLIESDEEGTVRRWLGFVDSVETEVGRSKTGRVVKRLGDGVMMEFGDACEAVQTALQMRSRLAAVNQSDPAAQGMDIRIGIHAGEVLRSLDADLYGRDVNIAARLADATMPGEIMASASVRDALANSVDAEFEDVGPVFLKNVPQPVHTFRVVAPHEFPRVAPLLAPEDLLPTIAVLPLVIERNGEAHVWRDLLTEDIITALSRSHQMNVISRLSTMGISPEKFTLSQISETLEADFLLSGSCAVGKQRHLLDLNLSEARTGRVIWSDRFEVDASALLQKNSIFSEVASGIHLAILDLEMKRAMAHPVPTLDSYEILMAAVALMHRLSPTDFARAGDLLDALIERIPNTPVPLSWKSRWHVLRVVQGWSPDPRQEAALALNHTHRALDLDPTNSGALIAEGFVQTNLLHNLSEAEELYDSALEYTPNEAAGRALRGTLYAFRGEGERAVRDTERALHLAPRDPHRFFFQCLAGSASLVAEDYPRALELIKSSLRLNRLHMSSLRMLAVTEWRMGHHAEARGAAAKILRANPGFTVSGWLRNSPSADFPVGQAFADTLREIGVPD</sequence>
<comment type="caution">
    <text evidence="3">The sequence shown here is derived from an EMBL/GenBank/DDBJ whole genome shotgun (WGS) entry which is preliminary data.</text>
</comment>
<dbReference type="PROSITE" id="PS50125">
    <property type="entry name" value="GUANYLATE_CYCLASE_2"/>
    <property type="match status" value="1"/>
</dbReference>
<dbReference type="SMART" id="SM00044">
    <property type="entry name" value="CYCc"/>
    <property type="match status" value="1"/>
</dbReference>
<evidence type="ECO:0000313" key="3">
    <source>
        <dbReference type="EMBL" id="KUJ73436.1"/>
    </source>
</evidence>
<dbReference type="Proteomes" id="UP000053791">
    <property type="component" value="Unassembled WGS sequence"/>
</dbReference>
<dbReference type="PANTHER" id="PTHR43081:SF19">
    <property type="entry name" value="PH-SENSITIVE ADENYLATE CYCLASE RV1264"/>
    <property type="match status" value="1"/>
</dbReference>
<dbReference type="Pfam" id="PF00211">
    <property type="entry name" value="Guanylate_cyc"/>
    <property type="match status" value="1"/>
</dbReference>
<reference evidence="3 4" key="1">
    <citation type="submission" date="2015-12" db="EMBL/GenBank/DDBJ databases">
        <authorList>
            <person name="Shamseldin A."/>
            <person name="Moawad H."/>
            <person name="Abd El-Rahim W.M."/>
            <person name="Sadowsky M.J."/>
        </authorList>
    </citation>
    <scope>NUCLEOTIDE SEQUENCE [LARGE SCALE GENOMIC DNA]</scope>
    <source>
        <strain evidence="3 4">ZGT118</strain>
    </source>
</reference>
<dbReference type="Gene3D" id="3.30.70.1230">
    <property type="entry name" value="Nucleotide cyclase"/>
    <property type="match status" value="1"/>
</dbReference>
<dbReference type="InterPro" id="IPR001054">
    <property type="entry name" value="A/G_cyclase"/>
</dbReference>
<dbReference type="GO" id="GO:0035556">
    <property type="term" value="P:intracellular signal transduction"/>
    <property type="evidence" value="ECO:0007669"/>
    <property type="project" value="InterPro"/>
</dbReference>
<evidence type="ECO:0000259" key="2">
    <source>
        <dbReference type="PROSITE" id="PS50125"/>
    </source>
</evidence>
<dbReference type="InterPro" id="IPR019734">
    <property type="entry name" value="TPR_rpt"/>
</dbReference>
<dbReference type="Gene3D" id="1.25.40.10">
    <property type="entry name" value="Tetratricopeptide repeat domain"/>
    <property type="match status" value="1"/>
</dbReference>
<dbReference type="AlphaFoldDB" id="A0A0X3TGL5"/>
<dbReference type="InterPro" id="IPR029787">
    <property type="entry name" value="Nucleotide_cyclase"/>
</dbReference>